<keyword evidence="4" id="KW-0862">Zinc</keyword>
<evidence type="ECO:0000256" key="2">
    <source>
        <dbReference type="ARBA" id="ARBA00022723"/>
    </source>
</evidence>
<dbReference type="EMBL" id="CAJPIN010004925">
    <property type="protein sequence ID" value="CAG2057140.1"/>
    <property type="molecule type" value="Genomic_DNA"/>
</dbReference>
<dbReference type="InterPro" id="IPR052440">
    <property type="entry name" value="Trans_Reg/Chrom_Remod"/>
</dbReference>
<keyword evidence="8" id="KW-1185">Reference proteome</keyword>
<accession>A0ABN7NS00</accession>
<dbReference type="InterPro" id="IPR034732">
    <property type="entry name" value="EPHD"/>
</dbReference>
<dbReference type="InterPro" id="IPR013083">
    <property type="entry name" value="Znf_RING/FYVE/PHD"/>
</dbReference>
<dbReference type="PANTHER" id="PTHR14955">
    <property type="entry name" value="RETINOIC ACID INDUCED 1/TRANSCRIPTION FACTOR 20"/>
    <property type="match status" value="1"/>
</dbReference>
<evidence type="ECO:0000313" key="8">
    <source>
        <dbReference type="Proteomes" id="UP001153148"/>
    </source>
</evidence>
<evidence type="ECO:0000259" key="6">
    <source>
        <dbReference type="PROSITE" id="PS51805"/>
    </source>
</evidence>
<proteinExistence type="predicted"/>
<name>A0ABN7NS00_TIMPD</name>
<feature type="region of interest" description="Disordered" evidence="5">
    <location>
        <begin position="85"/>
        <end position="121"/>
    </location>
</feature>
<feature type="compositionally biased region" description="Polar residues" evidence="5">
    <location>
        <begin position="88"/>
        <end position="102"/>
    </location>
</feature>
<keyword evidence="1" id="KW-0597">Phosphoprotein</keyword>
<keyword evidence="2" id="KW-0479">Metal-binding</keyword>
<keyword evidence="3" id="KW-0863">Zinc-finger</keyword>
<evidence type="ECO:0000256" key="3">
    <source>
        <dbReference type="ARBA" id="ARBA00022771"/>
    </source>
</evidence>
<dbReference type="Gene3D" id="3.30.40.10">
    <property type="entry name" value="Zinc/RING finger domain, C3HC4 (zinc finger)"/>
    <property type="match status" value="1"/>
</dbReference>
<evidence type="ECO:0000256" key="5">
    <source>
        <dbReference type="SAM" id="MobiDB-lite"/>
    </source>
</evidence>
<reference evidence="7" key="1">
    <citation type="submission" date="2021-03" db="EMBL/GenBank/DDBJ databases">
        <authorList>
            <person name="Tran Van P."/>
        </authorList>
    </citation>
    <scope>NUCLEOTIDE SEQUENCE</scope>
</reference>
<dbReference type="Pfam" id="PF13832">
    <property type="entry name" value="zf-HC5HC2H_2"/>
    <property type="match status" value="1"/>
</dbReference>
<dbReference type="Proteomes" id="UP001153148">
    <property type="component" value="Unassembled WGS sequence"/>
</dbReference>
<evidence type="ECO:0000313" key="7">
    <source>
        <dbReference type="EMBL" id="CAG2057140.1"/>
    </source>
</evidence>
<protein>
    <recommendedName>
        <fullName evidence="6">PHD-type domain-containing protein</fullName>
    </recommendedName>
</protein>
<dbReference type="PROSITE" id="PS51805">
    <property type="entry name" value="EPHD"/>
    <property type="match status" value="1"/>
</dbReference>
<dbReference type="PANTHER" id="PTHR14955:SF4">
    <property type="entry name" value="PHD-TYPE DOMAIN-CONTAINING PROTEIN"/>
    <property type="match status" value="1"/>
</dbReference>
<comment type="caution">
    <text evidence="7">The sequence shown here is derived from an EMBL/GenBank/DDBJ whole genome shotgun (WGS) entry which is preliminary data.</text>
</comment>
<evidence type="ECO:0000256" key="4">
    <source>
        <dbReference type="ARBA" id="ARBA00022833"/>
    </source>
</evidence>
<evidence type="ECO:0000256" key="1">
    <source>
        <dbReference type="ARBA" id="ARBA00022553"/>
    </source>
</evidence>
<feature type="domain" description="PHD-type" evidence="6">
    <location>
        <begin position="133"/>
        <end position="255"/>
    </location>
</feature>
<gene>
    <name evidence="7" type="ORF">TPAB3V08_LOCUS4119</name>
</gene>
<organism evidence="7 8">
    <name type="scientific">Timema podura</name>
    <name type="common">Walking stick</name>
    <dbReference type="NCBI Taxonomy" id="61482"/>
    <lineage>
        <taxon>Eukaryota</taxon>
        <taxon>Metazoa</taxon>
        <taxon>Ecdysozoa</taxon>
        <taxon>Arthropoda</taxon>
        <taxon>Hexapoda</taxon>
        <taxon>Insecta</taxon>
        <taxon>Pterygota</taxon>
        <taxon>Neoptera</taxon>
        <taxon>Polyneoptera</taxon>
        <taxon>Phasmatodea</taxon>
        <taxon>Timematodea</taxon>
        <taxon>Timematoidea</taxon>
        <taxon>Timematidae</taxon>
        <taxon>Timema</taxon>
    </lineage>
</organism>
<sequence>MSSRTTIAATAYFILAEEVKNQRRLRKWWNRQMFVGRNLSQQDFVSQLVAIDEVFDLKDPDEILASRHKEEELLEMLAEAGLGIPLQSAPNKPQGNSITSDPHSLRQSEESQGPQIIPDKPGRLVFDHEKYKIVHCVFQLRRSQSMEQATPVLGMIPIFSEGKDDRFEVWVHESCVVWASGVHLVGARIVGLQEAVWGSLRTMCDKCGEGGANVACVHRGCELRMHVGCAQEHGWELDHDTEGHTPLSPSCQRNAPSCRVQHIESCSRRLLGRHIIFVRDLVANHS</sequence>